<sequence>MSIEQLRRQRGSIKAKLTSTRNFANRIEDDLKSTTREEIESRRVVEEVYVKFQAISQQLATIVPEEEYEQRDLVEETEFEDRYFELTASLSQYLAKLRPTPQASTSGNGNQVSENALAQVLEQQVILMQRLSERSNDVSSNDVLSRILEQQGQMLERLSMQSRPRESQVKLPIIKLPTFNGTIEEWKRYADTFKTLIHDSDLSNVQKH</sequence>
<protein>
    <submittedName>
        <fullName evidence="1">Uncharacterized protein</fullName>
    </submittedName>
</protein>
<evidence type="ECO:0000313" key="2">
    <source>
        <dbReference type="Proteomes" id="UP001497644"/>
    </source>
</evidence>
<proteinExistence type="predicted"/>
<dbReference type="AlphaFoldDB" id="A0AAV2NX97"/>
<dbReference type="EMBL" id="OZ034829">
    <property type="protein sequence ID" value="CAL1685160.1"/>
    <property type="molecule type" value="Genomic_DNA"/>
</dbReference>
<name>A0AAV2NX97_9HYME</name>
<dbReference type="Proteomes" id="UP001497644">
    <property type="component" value="Chromosome 6"/>
</dbReference>
<organism evidence="1 2">
    <name type="scientific">Lasius platythorax</name>
    <dbReference type="NCBI Taxonomy" id="488582"/>
    <lineage>
        <taxon>Eukaryota</taxon>
        <taxon>Metazoa</taxon>
        <taxon>Ecdysozoa</taxon>
        <taxon>Arthropoda</taxon>
        <taxon>Hexapoda</taxon>
        <taxon>Insecta</taxon>
        <taxon>Pterygota</taxon>
        <taxon>Neoptera</taxon>
        <taxon>Endopterygota</taxon>
        <taxon>Hymenoptera</taxon>
        <taxon>Apocrita</taxon>
        <taxon>Aculeata</taxon>
        <taxon>Formicoidea</taxon>
        <taxon>Formicidae</taxon>
        <taxon>Formicinae</taxon>
        <taxon>Lasius</taxon>
        <taxon>Lasius</taxon>
    </lineage>
</organism>
<keyword evidence="2" id="KW-1185">Reference proteome</keyword>
<gene>
    <name evidence="1" type="ORF">LPLAT_LOCUS10718</name>
</gene>
<accession>A0AAV2NX97</accession>
<reference evidence="1" key="1">
    <citation type="submission" date="2024-04" db="EMBL/GenBank/DDBJ databases">
        <authorList>
            <consortium name="Molecular Ecology Group"/>
        </authorList>
    </citation>
    <scope>NUCLEOTIDE SEQUENCE</scope>
</reference>
<evidence type="ECO:0000313" key="1">
    <source>
        <dbReference type="EMBL" id="CAL1685160.1"/>
    </source>
</evidence>